<evidence type="ECO:0000256" key="1">
    <source>
        <dbReference type="SAM" id="MobiDB-lite"/>
    </source>
</evidence>
<name>A0A0B7MTX6_9FUNG</name>
<dbReference type="Pfam" id="PF14214">
    <property type="entry name" value="Helitron_like_N"/>
    <property type="match status" value="1"/>
</dbReference>
<dbReference type="PANTHER" id="PTHR47642:SF5">
    <property type="entry name" value="ATP-DEPENDENT DNA HELICASE"/>
    <property type="match status" value="1"/>
</dbReference>
<dbReference type="PANTHER" id="PTHR47642">
    <property type="entry name" value="ATP-DEPENDENT DNA HELICASE"/>
    <property type="match status" value="1"/>
</dbReference>
<evidence type="ECO:0000313" key="5">
    <source>
        <dbReference type="Proteomes" id="UP000054107"/>
    </source>
</evidence>
<protein>
    <submittedName>
        <fullName evidence="4">Uncharacterized protein</fullName>
    </submittedName>
</protein>
<dbReference type="InterPro" id="IPR025476">
    <property type="entry name" value="Helitron_helicase-like"/>
</dbReference>
<evidence type="ECO:0000259" key="3">
    <source>
        <dbReference type="Pfam" id="PF20209"/>
    </source>
</evidence>
<organism evidence="4 5">
    <name type="scientific">Parasitella parasitica</name>
    <dbReference type="NCBI Taxonomy" id="35722"/>
    <lineage>
        <taxon>Eukaryota</taxon>
        <taxon>Fungi</taxon>
        <taxon>Fungi incertae sedis</taxon>
        <taxon>Mucoromycota</taxon>
        <taxon>Mucoromycotina</taxon>
        <taxon>Mucoromycetes</taxon>
        <taxon>Mucorales</taxon>
        <taxon>Mucorineae</taxon>
        <taxon>Mucoraceae</taxon>
        <taxon>Parasitella</taxon>
    </lineage>
</organism>
<dbReference type="OrthoDB" id="2287865at2759"/>
<dbReference type="STRING" id="35722.A0A0B7MTX6"/>
<dbReference type="InterPro" id="IPR046700">
    <property type="entry name" value="DUF6570"/>
</dbReference>
<sequence length="913" mass="105686">MGNLVTKGKLFEWGCSQFVAHKAFQLEPADESERVQQERKFCNTCRTTLRMRKTLPTLCLEHGLRFPDPVPELMALTKLEERLVAPRHVFQSIWTLQGAHGQYRSKGGVVNVPVSVDTTVQSISRRLDDTNIIPVVLTRRMRYNGGYIKGNISTQKVWNAAHYLQSSPLYREHNISISTEWLEHVRQTQSEDEDVNDESDESMPNERAPQRAEGEDAPNENQIEEEDQQPGLDEDELNAGSTETSIASDEALRMAPGEGRAPISILVDRASDFLAFPKIFMGQRLRIPDTITYTSLCKSLARSFDRRAVSRVDYLLFMDRKIQLIRLVSNVQTILRKRTNANTGSPYTVRDLLDGNLTTLLNQDQAFRVLQGIRSSSEYWKTEKKNLMGMIRQFGIPTFFITLSTAETKWCELLVMLKKVVDGDVISETQAELLTSREKSRLLQSDPVTCARYFDYRFRELKKTWKTCEDGPFVGFDLIEYFFRIEFQHRGSPHVHMLIWLEDAPSIPANDSDENDTRVCDFINATITCEREWDGSPHTWNQENSTAESWADLLRRQTHRHTATCRRRRHGQVVCRFNIPFLPMNETMILRPISPDERIENHDQEAYRQKYKRIREYLNENSEALVASNTTFEEFLGTNGITNTACSYIVDYINKADKGLSRTLKELYERRARDPNSDVFDTLRSMATTYYNASEISVQEAAYNLLRIRMSEASTGCIHIPTARPENCQHILRDLETLGMINSESTDCFQPGLIEHYTNRPDEFKSLNLAQVAAYFEFCRKGPSSRSTRRDNEHEDQQNEQSDARIDNAGGPAGSFYPLRAGYPEMWIKRRKKSKVIRYYKFNKNDESRPDYFRTLLMLYKPWRNEETELMNFNAEEVVNINSGLIAFNFQEFTKIHEDTLCNDSHYMLFHAN</sequence>
<feature type="compositionally biased region" description="Acidic residues" evidence="1">
    <location>
        <begin position="190"/>
        <end position="203"/>
    </location>
</feature>
<dbReference type="EMBL" id="LN719792">
    <property type="protein sequence ID" value="CEP08567.1"/>
    <property type="molecule type" value="Genomic_DNA"/>
</dbReference>
<accession>A0A0B7MTX6</accession>
<keyword evidence="5" id="KW-1185">Reference proteome</keyword>
<reference evidence="4 5" key="1">
    <citation type="submission" date="2014-09" db="EMBL/GenBank/DDBJ databases">
        <authorList>
            <person name="Ellenberger Sabrina"/>
        </authorList>
    </citation>
    <scope>NUCLEOTIDE SEQUENCE [LARGE SCALE GENOMIC DNA]</scope>
    <source>
        <strain evidence="4 5">CBS 412.66</strain>
    </source>
</reference>
<feature type="compositionally biased region" description="Basic and acidic residues" evidence="1">
    <location>
        <begin position="788"/>
        <end position="806"/>
    </location>
</feature>
<feature type="compositionally biased region" description="Acidic residues" evidence="1">
    <location>
        <begin position="215"/>
        <end position="237"/>
    </location>
</feature>
<dbReference type="Pfam" id="PF20209">
    <property type="entry name" value="DUF6570"/>
    <property type="match status" value="1"/>
</dbReference>
<gene>
    <name evidence="4" type="primary">PARPA_01907.1 scaffold 1908</name>
</gene>
<feature type="domain" description="DUF6570" evidence="3">
    <location>
        <begin position="52"/>
        <end position="182"/>
    </location>
</feature>
<feature type="region of interest" description="Disordered" evidence="1">
    <location>
        <begin position="186"/>
        <end position="254"/>
    </location>
</feature>
<evidence type="ECO:0000313" key="4">
    <source>
        <dbReference type="EMBL" id="CEP08567.1"/>
    </source>
</evidence>
<dbReference type="InterPro" id="IPR051055">
    <property type="entry name" value="PIF1_helicase"/>
</dbReference>
<dbReference type="AlphaFoldDB" id="A0A0B7MTX6"/>
<dbReference type="Proteomes" id="UP000054107">
    <property type="component" value="Unassembled WGS sequence"/>
</dbReference>
<feature type="domain" description="Helitron helicase-like" evidence="2">
    <location>
        <begin position="342"/>
        <end position="499"/>
    </location>
</feature>
<evidence type="ECO:0000259" key="2">
    <source>
        <dbReference type="Pfam" id="PF14214"/>
    </source>
</evidence>
<feature type="region of interest" description="Disordered" evidence="1">
    <location>
        <begin position="782"/>
        <end position="813"/>
    </location>
</feature>
<proteinExistence type="predicted"/>